<dbReference type="PANTHER" id="PTHR10695">
    <property type="entry name" value="DEPHOSPHO-COA KINASE-RELATED"/>
    <property type="match status" value="1"/>
</dbReference>
<dbReference type="HAMAP" id="MF_00376">
    <property type="entry name" value="Dephospho_CoA_kinase"/>
    <property type="match status" value="1"/>
</dbReference>
<feature type="transmembrane region" description="Helical" evidence="3">
    <location>
        <begin position="208"/>
        <end position="230"/>
    </location>
</feature>
<accession>A0A1E3PE73</accession>
<evidence type="ECO:0000256" key="3">
    <source>
        <dbReference type="SAM" id="Phobius"/>
    </source>
</evidence>
<evidence type="ECO:0000313" key="5">
    <source>
        <dbReference type="Proteomes" id="UP000095009"/>
    </source>
</evidence>
<protein>
    <submittedName>
        <fullName evidence="4">CoaE-domain-containing protein</fullName>
    </submittedName>
</protein>
<evidence type="ECO:0000256" key="2">
    <source>
        <dbReference type="ARBA" id="ARBA00022840"/>
    </source>
</evidence>
<dbReference type="EMBL" id="KV454414">
    <property type="protein sequence ID" value="ODQ63504.1"/>
    <property type="molecule type" value="Genomic_DNA"/>
</dbReference>
<dbReference type="CDD" id="cd02022">
    <property type="entry name" value="DPCK"/>
    <property type="match status" value="1"/>
</dbReference>
<dbReference type="Pfam" id="PF01121">
    <property type="entry name" value="CoaE"/>
    <property type="match status" value="1"/>
</dbReference>
<dbReference type="Gene3D" id="3.40.50.300">
    <property type="entry name" value="P-loop containing nucleotide triphosphate hydrolases"/>
    <property type="match status" value="1"/>
</dbReference>
<dbReference type="STRING" id="857566.A0A1E3PE73"/>
<evidence type="ECO:0000256" key="1">
    <source>
        <dbReference type="ARBA" id="ARBA00022741"/>
    </source>
</evidence>
<dbReference type="NCBIfam" id="TIGR00152">
    <property type="entry name" value="dephospho-CoA kinase"/>
    <property type="match status" value="1"/>
</dbReference>
<gene>
    <name evidence="4" type="ORF">NADFUDRAFT_84174</name>
</gene>
<dbReference type="OrthoDB" id="247245at2759"/>
<dbReference type="GO" id="GO:0005524">
    <property type="term" value="F:ATP binding"/>
    <property type="evidence" value="ECO:0007669"/>
    <property type="project" value="UniProtKB-KW"/>
</dbReference>
<organism evidence="4 5">
    <name type="scientific">Nadsonia fulvescens var. elongata DSM 6958</name>
    <dbReference type="NCBI Taxonomy" id="857566"/>
    <lineage>
        <taxon>Eukaryota</taxon>
        <taxon>Fungi</taxon>
        <taxon>Dikarya</taxon>
        <taxon>Ascomycota</taxon>
        <taxon>Saccharomycotina</taxon>
        <taxon>Dipodascomycetes</taxon>
        <taxon>Dipodascales</taxon>
        <taxon>Dipodascales incertae sedis</taxon>
        <taxon>Nadsonia</taxon>
    </lineage>
</organism>
<dbReference type="PANTHER" id="PTHR10695:SF46">
    <property type="entry name" value="BIFUNCTIONAL COENZYME A SYNTHASE-RELATED"/>
    <property type="match status" value="1"/>
</dbReference>
<dbReference type="PROSITE" id="PS51219">
    <property type="entry name" value="DPCK"/>
    <property type="match status" value="1"/>
</dbReference>
<dbReference type="InterPro" id="IPR027417">
    <property type="entry name" value="P-loop_NTPase"/>
</dbReference>
<keyword evidence="5" id="KW-1185">Reference proteome</keyword>
<keyword evidence="3" id="KW-0812">Transmembrane</keyword>
<proteinExistence type="inferred from homology"/>
<reference evidence="4 5" key="1">
    <citation type="journal article" date="2016" name="Proc. Natl. Acad. Sci. U.S.A.">
        <title>Comparative genomics of biotechnologically important yeasts.</title>
        <authorList>
            <person name="Riley R."/>
            <person name="Haridas S."/>
            <person name="Wolfe K.H."/>
            <person name="Lopes M.R."/>
            <person name="Hittinger C.T."/>
            <person name="Goeker M."/>
            <person name="Salamov A.A."/>
            <person name="Wisecaver J.H."/>
            <person name="Long T.M."/>
            <person name="Calvey C.H."/>
            <person name="Aerts A.L."/>
            <person name="Barry K.W."/>
            <person name="Choi C."/>
            <person name="Clum A."/>
            <person name="Coughlan A.Y."/>
            <person name="Deshpande S."/>
            <person name="Douglass A.P."/>
            <person name="Hanson S.J."/>
            <person name="Klenk H.-P."/>
            <person name="LaButti K.M."/>
            <person name="Lapidus A."/>
            <person name="Lindquist E.A."/>
            <person name="Lipzen A.M."/>
            <person name="Meier-Kolthoff J.P."/>
            <person name="Ohm R.A."/>
            <person name="Otillar R.P."/>
            <person name="Pangilinan J.L."/>
            <person name="Peng Y."/>
            <person name="Rokas A."/>
            <person name="Rosa C.A."/>
            <person name="Scheuner C."/>
            <person name="Sibirny A.A."/>
            <person name="Slot J.C."/>
            <person name="Stielow J.B."/>
            <person name="Sun H."/>
            <person name="Kurtzman C.P."/>
            <person name="Blackwell M."/>
            <person name="Grigoriev I.V."/>
            <person name="Jeffries T.W."/>
        </authorList>
    </citation>
    <scope>NUCLEOTIDE SEQUENCE [LARGE SCALE GENOMIC DNA]</scope>
    <source>
        <strain evidence="4 5">DSM 6958</strain>
    </source>
</reference>
<sequence length="241" mass="27114">MLIIGLTGGISTGKSTVTTRLHHHHGIPVVDADLIARQVVAPGTRGYREILAYFQSLVTDLVNEDGTLNRPALGRAIFGKSEDAQRHRDRLNSIVHPAVRREMLKQVLWAWIRFESMIVLDIPLLFETGLYKFCGATVTVYCSKERQLARLMTRDGSTESQAQSRVDSQIDIEIKAERSDYVVDNEGDLDHLYYEVDQFVTTVRPYRLWAWLEILCPPFGLLMGAAVLGLRNLSSKSRASA</sequence>
<keyword evidence="3" id="KW-1133">Transmembrane helix</keyword>
<keyword evidence="1" id="KW-0547">Nucleotide-binding</keyword>
<evidence type="ECO:0000313" key="4">
    <source>
        <dbReference type="EMBL" id="ODQ63504.1"/>
    </source>
</evidence>
<keyword evidence="3" id="KW-0472">Membrane</keyword>
<dbReference type="InterPro" id="IPR001977">
    <property type="entry name" value="Depp_CoAkinase"/>
</dbReference>
<dbReference type="GO" id="GO:0004140">
    <property type="term" value="F:dephospho-CoA kinase activity"/>
    <property type="evidence" value="ECO:0007669"/>
    <property type="project" value="InterPro"/>
</dbReference>
<keyword evidence="2" id="KW-0067">ATP-binding</keyword>
<name>A0A1E3PE73_9ASCO</name>
<dbReference type="Proteomes" id="UP000095009">
    <property type="component" value="Unassembled WGS sequence"/>
</dbReference>
<dbReference type="SUPFAM" id="SSF52540">
    <property type="entry name" value="P-loop containing nucleoside triphosphate hydrolases"/>
    <property type="match status" value="1"/>
</dbReference>
<dbReference type="GO" id="GO:0015937">
    <property type="term" value="P:coenzyme A biosynthetic process"/>
    <property type="evidence" value="ECO:0007669"/>
    <property type="project" value="InterPro"/>
</dbReference>
<dbReference type="AlphaFoldDB" id="A0A1E3PE73"/>